<evidence type="ECO:0000313" key="2">
    <source>
        <dbReference type="Proteomes" id="UP001595683"/>
    </source>
</evidence>
<dbReference type="InterPro" id="IPR021365">
    <property type="entry name" value="DUF2891"/>
</dbReference>
<sequence>MTPDLAARFARIALGHVERPYPHKADHVMDGDADSYRPQAVHPIFYGSFDWHSCVHGYWLLARVRRLFPDLPEVAAIDALFDRAFTAAKVEAERAYLDRPSARGFERPYGWAWALMLASELIVQDSPHAAPLAPLADAFVARFEGFLPKLVYPVRAGVHANTAFALVLAERHARVTGNTAFRALLRDRAEAWFGQDRAAQAWEPSGEDFLSPVLTEALAMQALLPADAFAPWFAAFLPDLANSQPDTLFAPAQVSDRSDGKIAHLDGLNLSRAWAMGSLASAVPGAAGAVLREAAARHLAAAIDEVAGDYMGEHWLASFAMLALTGTDGAVAA</sequence>
<keyword evidence="2" id="KW-1185">Reference proteome</keyword>
<dbReference type="RefSeq" id="WP_191324899.1">
    <property type="nucleotide sequence ID" value="NZ_BMZP01000012.1"/>
</dbReference>
<dbReference type="Pfam" id="PF11199">
    <property type="entry name" value="DUF2891"/>
    <property type="match status" value="1"/>
</dbReference>
<reference evidence="2" key="1">
    <citation type="journal article" date="2019" name="Int. J. Syst. Evol. Microbiol.">
        <title>The Global Catalogue of Microorganisms (GCM) 10K type strain sequencing project: providing services to taxonomists for standard genome sequencing and annotation.</title>
        <authorList>
            <consortium name="The Broad Institute Genomics Platform"/>
            <consortium name="The Broad Institute Genome Sequencing Center for Infectious Disease"/>
            <person name="Wu L."/>
            <person name="Ma J."/>
        </authorList>
    </citation>
    <scope>NUCLEOTIDE SEQUENCE [LARGE SCALE GENOMIC DNA]</scope>
    <source>
        <strain evidence="2">KCTC 42224</strain>
    </source>
</reference>
<dbReference type="EMBL" id="JBHRYE010000049">
    <property type="protein sequence ID" value="MFC3673640.1"/>
    <property type="molecule type" value="Genomic_DNA"/>
</dbReference>
<comment type="caution">
    <text evidence="1">The sequence shown here is derived from an EMBL/GenBank/DDBJ whole genome shotgun (WGS) entry which is preliminary data.</text>
</comment>
<protein>
    <submittedName>
        <fullName evidence="1">DUF2891 domain-containing protein</fullName>
    </submittedName>
</protein>
<evidence type="ECO:0000313" key="1">
    <source>
        <dbReference type="EMBL" id="MFC3673640.1"/>
    </source>
</evidence>
<gene>
    <name evidence="1" type="ORF">ACFOOT_19635</name>
</gene>
<accession>A0ABV7V8C0</accession>
<dbReference type="Proteomes" id="UP001595683">
    <property type="component" value="Unassembled WGS sequence"/>
</dbReference>
<name>A0ABV7V8C0_9SPHN</name>
<proteinExistence type="predicted"/>
<organism evidence="1 2">
    <name type="scientific">Novosphingobium pokkalii</name>
    <dbReference type="NCBI Taxonomy" id="1770194"/>
    <lineage>
        <taxon>Bacteria</taxon>
        <taxon>Pseudomonadati</taxon>
        <taxon>Pseudomonadota</taxon>
        <taxon>Alphaproteobacteria</taxon>
        <taxon>Sphingomonadales</taxon>
        <taxon>Sphingomonadaceae</taxon>
        <taxon>Novosphingobium</taxon>
    </lineage>
</organism>